<reference evidence="1" key="1">
    <citation type="submission" date="2019-10" db="EMBL/GenBank/DDBJ databases">
        <authorList>
            <consortium name="Genoscope - CEA"/>
            <person name="William W."/>
        </authorList>
    </citation>
    <scope>NUCLEOTIDE SEQUENCE [LARGE SCALE GENOMIC DNA]</scope>
    <source>
        <strain evidence="1">BBR_PRJEB10992</strain>
    </source>
</reference>
<gene>
    <name evidence="1" type="ORF">PL8927_610019</name>
</gene>
<protein>
    <submittedName>
        <fullName evidence="1">Uncharacterized protein</fullName>
    </submittedName>
</protein>
<comment type="caution">
    <text evidence="1">The sequence shown here is derived from an EMBL/GenBank/DDBJ whole genome shotgun (WGS) entry which is preliminary data.</text>
</comment>
<name>A0A7Z9BNK0_9CYAN</name>
<sequence length="70" mass="7636">MLCRFLLNLNPLNLYTCLSQVNRFEPSGEGGSLDNLANLSHSATTWTPHSSIWGVGLVTKCELDTSLQGL</sequence>
<dbReference type="Proteomes" id="UP000184550">
    <property type="component" value="Unassembled WGS sequence"/>
</dbReference>
<proteinExistence type="predicted"/>
<evidence type="ECO:0000313" key="1">
    <source>
        <dbReference type="EMBL" id="VXD18781.1"/>
    </source>
</evidence>
<evidence type="ECO:0000313" key="2">
    <source>
        <dbReference type="Proteomes" id="UP000184550"/>
    </source>
</evidence>
<accession>A0A7Z9BNK0</accession>
<dbReference type="AlphaFoldDB" id="A0A7Z9BNK0"/>
<keyword evidence="2" id="KW-1185">Reference proteome</keyword>
<dbReference type="EMBL" id="CZCU02000137">
    <property type="protein sequence ID" value="VXD18781.1"/>
    <property type="molecule type" value="Genomic_DNA"/>
</dbReference>
<organism evidence="1 2">
    <name type="scientific">Planktothrix serta PCC 8927</name>
    <dbReference type="NCBI Taxonomy" id="671068"/>
    <lineage>
        <taxon>Bacteria</taxon>
        <taxon>Bacillati</taxon>
        <taxon>Cyanobacteriota</taxon>
        <taxon>Cyanophyceae</taxon>
        <taxon>Oscillatoriophycideae</taxon>
        <taxon>Oscillatoriales</taxon>
        <taxon>Microcoleaceae</taxon>
        <taxon>Planktothrix</taxon>
    </lineage>
</organism>